<dbReference type="Gene3D" id="1.25.40.10">
    <property type="entry name" value="Tetratricopeptide repeat domain"/>
    <property type="match status" value="1"/>
</dbReference>
<evidence type="ECO:0000259" key="2">
    <source>
        <dbReference type="Pfam" id="PF25000"/>
    </source>
</evidence>
<accession>A0AA40C4T8</accession>
<dbReference type="GO" id="GO:0043531">
    <property type="term" value="F:ADP binding"/>
    <property type="evidence" value="ECO:0007669"/>
    <property type="project" value="InterPro"/>
</dbReference>
<dbReference type="SUPFAM" id="SSF48452">
    <property type="entry name" value="TPR-like"/>
    <property type="match status" value="1"/>
</dbReference>
<evidence type="ECO:0000313" key="3">
    <source>
        <dbReference type="EMBL" id="KAK0624769.1"/>
    </source>
</evidence>
<feature type="domain" description="DUF7779" evidence="2">
    <location>
        <begin position="487"/>
        <end position="573"/>
    </location>
</feature>
<evidence type="ECO:0000313" key="4">
    <source>
        <dbReference type="Proteomes" id="UP001174934"/>
    </source>
</evidence>
<dbReference type="InterPro" id="IPR056681">
    <property type="entry name" value="DUF7779"/>
</dbReference>
<dbReference type="AlphaFoldDB" id="A0AA40C4T8"/>
<evidence type="ECO:0000256" key="1">
    <source>
        <dbReference type="SAM" id="MobiDB-lite"/>
    </source>
</evidence>
<comment type="caution">
    <text evidence="3">The sequence shown here is derived from an EMBL/GenBank/DDBJ whole genome shotgun (WGS) entry which is preliminary data.</text>
</comment>
<protein>
    <recommendedName>
        <fullName evidence="2">DUF7779 domain-containing protein</fullName>
    </recommendedName>
</protein>
<dbReference type="PANTHER" id="PTHR35205:SF1">
    <property type="entry name" value="ZU5 DOMAIN-CONTAINING PROTEIN"/>
    <property type="match status" value="1"/>
</dbReference>
<sequence length="980" mass="110535">MELSTDTDVHDTYLSHWGKSLDGLLRQLEPHDVEQIRTVTDSRQIRSLLADPVRTGVVLPSLEHFEQFVDCFISSFDPRTNSFAIWGMIHLTLKLASDATDGVTQIADMMRRLGLRLELFNACTKGPGGSSKQMKEAYLEVYIDLATFFTACIRFFRHDTAMISPGWNENHSGRWSPLLKVYNASLTSINDRFEHVSVLTRLLKENTMVNDFQGQQSLLSLSPANFTEVAKLPCVMLPAGRGSRYYNRDGITSKIDSFFYPASGERAFRSIALHGIGGVGKSHVALKYAHLKTSNQSIDVVLWFHSETDPSLAQSFTDAALALGLPGIGRDRHLENRIILHSWLQQTTCTWLLVFDNAENQDLLLEYWPKACARGSVLITTRNNTMQFHPADAGIEVPSFDPGAGSNLLFHLLRMDVIDDLSGDEERSALKLSQQLDGHALALSFIAGLIQKRSWSIQEFLSVYEKNKRGVHGPRQPNALSTIWKLSFESMNKGSAAILGILSFIHPDEVPEEIFTKASPDSLPPLLEHCTDEMDFFDLADPLLELSLAKRDKDAKAFSTHRLVQTQFRYHLATQGHRQEAFDQATKLLFDGFGLYQDQLYEKWSRCQVYIQQILSLKNNYKKETDELEPLKPTLKFCWLLRNSARYLLETADYVELEDVLSVAKSAFDKLTNAEREEGSLVLAGIQNITGLQRVHRGSFDRGLMHMRECNRIQSEQKVIDLIGLSWSEVNISNILASACEFDEALQWLLKGERTRKSARDDDDGKGVQSADFVIQQNIARVNVFLGRFDQAQVQLQAAIDGFEKLRDWGMLAYTVFIVGLLERKKNNYAAAREAFQEVESGWLAGGGQKTHHFYGACLYKLGCVANDLGETDVAIEHLENALVVTKMKENVMPGDYARVLHKLAEILKKKPGREVEAAEKSIEALRIRMGRKPSIESSASASSDGNSWSIISEREDEDEGQHDDSDEKPYDEMVYILWR</sequence>
<proteinExistence type="predicted"/>
<feature type="region of interest" description="Disordered" evidence="1">
    <location>
        <begin position="933"/>
        <end position="973"/>
    </location>
</feature>
<dbReference type="Pfam" id="PF25000">
    <property type="entry name" value="DUF7779"/>
    <property type="match status" value="1"/>
</dbReference>
<dbReference type="SUPFAM" id="SSF52540">
    <property type="entry name" value="P-loop containing nucleoside triphosphate hydrolases"/>
    <property type="match status" value="1"/>
</dbReference>
<dbReference type="InterPro" id="IPR011990">
    <property type="entry name" value="TPR-like_helical_dom_sf"/>
</dbReference>
<dbReference type="EMBL" id="JAULSR010000003">
    <property type="protein sequence ID" value="KAK0624769.1"/>
    <property type="molecule type" value="Genomic_DNA"/>
</dbReference>
<feature type="compositionally biased region" description="Low complexity" evidence="1">
    <location>
        <begin position="936"/>
        <end position="952"/>
    </location>
</feature>
<organism evidence="3 4">
    <name type="scientific">Bombardia bombarda</name>
    <dbReference type="NCBI Taxonomy" id="252184"/>
    <lineage>
        <taxon>Eukaryota</taxon>
        <taxon>Fungi</taxon>
        <taxon>Dikarya</taxon>
        <taxon>Ascomycota</taxon>
        <taxon>Pezizomycotina</taxon>
        <taxon>Sordariomycetes</taxon>
        <taxon>Sordariomycetidae</taxon>
        <taxon>Sordariales</taxon>
        <taxon>Lasiosphaeriaceae</taxon>
        <taxon>Bombardia</taxon>
    </lineage>
</organism>
<dbReference type="Proteomes" id="UP001174934">
    <property type="component" value="Unassembled WGS sequence"/>
</dbReference>
<dbReference type="InterPro" id="IPR027417">
    <property type="entry name" value="P-loop_NTPase"/>
</dbReference>
<dbReference type="Gene3D" id="3.40.50.300">
    <property type="entry name" value="P-loop containing nucleotide triphosphate hydrolases"/>
    <property type="match status" value="1"/>
</dbReference>
<name>A0AA40C4T8_9PEZI</name>
<dbReference type="PANTHER" id="PTHR35205">
    <property type="entry name" value="NB-ARC AND TPR DOMAIN PROTEIN"/>
    <property type="match status" value="1"/>
</dbReference>
<keyword evidence="4" id="KW-1185">Reference proteome</keyword>
<gene>
    <name evidence="3" type="ORF">B0T17DRAFT_531004</name>
</gene>
<feature type="compositionally biased region" description="Basic and acidic residues" evidence="1">
    <location>
        <begin position="963"/>
        <end position="972"/>
    </location>
</feature>
<reference evidence="3" key="1">
    <citation type="submission" date="2023-06" db="EMBL/GenBank/DDBJ databases">
        <title>Genome-scale phylogeny and comparative genomics of the fungal order Sordariales.</title>
        <authorList>
            <consortium name="Lawrence Berkeley National Laboratory"/>
            <person name="Hensen N."/>
            <person name="Bonometti L."/>
            <person name="Westerberg I."/>
            <person name="Brannstrom I.O."/>
            <person name="Guillou S."/>
            <person name="Cros-Aarteil S."/>
            <person name="Calhoun S."/>
            <person name="Haridas S."/>
            <person name="Kuo A."/>
            <person name="Mondo S."/>
            <person name="Pangilinan J."/>
            <person name="Riley R."/>
            <person name="LaButti K."/>
            <person name="Andreopoulos B."/>
            <person name="Lipzen A."/>
            <person name="Chen C."/>
            <person name="Yanf M."/>
            <person name="Daum C."/>
            <person name="Ng V."/>
            <person name="Clum A."/>
            <person name="Steindorff A."/>
            <person name="Ohm R."/>
            <person name="Martin F."/>
            <person name="Silar P."/>
            <person name="Natvig D."/>
            <person name="Lalanne C."/>
            <person name="Gautier V."/>
            <person name="Ament-velasquez S.L."/>
            <person name="Kruys A."/>
            <person name="Hutchinson M.I."/>
            <person name="Powell A.J."/>
            <person name="Barry K."/>
            <person name="Miller A.N."/>
            <person name="Grigoriev I.V."/>
            <person name="Debuchy R."/>
            <person name="Gladieux P."/>
            <person name="Thoren M.H."/>
            <person name="Johannesson H."/>
        </authorList>
    </citation>
    <scope>NUCLEOTIDE SEQUENCE</scope>
    <source>
        <strain evidence="3">SMH3391-2</strain>
    </source>
</reference>